<feature type="chain" id="PRO_5032967538" description="Pilus formation protein N-terminal domain-containing protein" evidence="1">
    <location>
        <begin position="24"/>
        <end position="129"/>
    </location>
</feature>
<comment type="caution">
    <text evidence="2">The sequence shown here is derived from an EMBL/GenBank/DDBJ whole genome shotgun (WGS) entry which is preliminary data.</text>
</comment>
<dbReference type="AlphaFoldDB" id="A0A845MEX4"/>
<gene>
    <name evidence="2" type="ORF">GQF03_08700</name>
</gene>
<reference evidence="2 3" key="1">
    <citation type="journal article" date="2014" name="Int. J. Syst. Evol. Microbiol.">
        <title>Sneathiella chungangensis sp. nov., isolated from a marine sand, and emended description of the genus Sneathiella.</title>
        <authorList>
            <person name="Siamphan C."/>
            <person name="Kim H."/>
            <person name="Lee J.S."/>
            <person name="Kim W."/>
        </authorList>
    </citation>
    <scope>NUCLEOTIDE SEQUENCE [LARGE SCALE GENOMIC DNA]</scope>
    <source>
        <strain evidence="2 3">KCTC 32476</strain>
    </source>
</reference>
<feature type="signal peptide" evidence="1">
    <location>
        <begin position="1"/>
        <end position="23"/>
    </location>
</feature>
<proteinExistence type="predicted"/>
<sequence length="129" mass="14260">MLKRWFIIAMVMLLPFAAAKAMAEDMTPAVVSLPGLNLKLYSEASRDAEIVDTIMPSEFPPTVLYIDTSSNGMHKIRLQNYEKPVWVKSTRVTLPKIDRKVEIACESTAVAKTGQSGKGLGDRSTCKKN</sequence>
<evidence type="ECO:0000256" key="1">
    <source>
        <dbReference type="SAM" id="SignalP"/>
    </source>
</evidence>
<dbReference type="OrthoDB" id="9906114at2"/>
<keyword evidence="1" id="KW-0732">Signal</keyword>
<evidence type="ECO:0000313" key="3">
    <source>
        <dbReference type="Proteomes" id="UP000445696"/>
    </source>
</evidence>
<protein>
    <recommendedName>
        <fullName evidence="4">Pilus formation protein N-terminal domain-containing protein</fullName>
    </recommendedName>
</protein>
<evidence type="ECO:0008006" key="4">
    <source>
        <dbReference type="Google" id="ProtNLM"/>
    </source>
</evidence>
<keyword evidence="3" id="KW-1185">Reference proteome</keyword>
<dbReference type="EMBL" id="WTVA01000003">
    <property type="protein sequence ID" value="MZR22409.1"/>
    <property type="molecule type" value="Genomic_DNA"/>
</dbReference>
<evidence type="ECO:0000313" key="2">
    <source>
        <dbReference type="EMBL" id="MZR22409.1"/>
    </source>
</evidence>
<name>A0A845MEX4_9PROT</name>
<dbReference type="Proteomes" id="UP000445696">
    <property type="component" value="Unassembled WGS sequence"/>
</dbReference>
<organism evidence="2 3">
    <name type="scientific">Sneathiella chungangensis</name>
    <dbReference type="NCBI Taxonomy" id="1418234"/>
    <lineage>
        <taxon>Bacteria</taxon>
        <taxon>Pseudomonadati</taxon>
        <taxon>Pseudomonadota</taxon>
        <taxon>Alphaproteobacteria</taxon>
        <taxon>Sneathiellales</taxon>
        <taxon>Sneathiellaceae</taxon>
        <taxon>Sneathiella</taxon>
    </lineage>
</organism>
<dbReference type="RefSeq" id="WP_161338848.1">
    <property type="nucleotide sequence ID" value="NZ_WTVA01000003.1"/>
</dbReference>
<accession>A0A845MEX4</accession>